<keyword evidence="2" id="KW-1185">Reference proteome</keyword>
<gene>
    <name evidence="1" type="ORF">M9799_18335</name>
</gene>
<reference evidence="1" key="1">
    <citation type="submission" date="2022-09" db="EMBL/GenBank/DDBJ databases">
        <title>The complete genome of Acidovorax sp. 5MLIR.</title>
        <authorList>
            <person name="Liu L."/>
            <person name="Yue J."/>
            <person name="Yang F."/>
            <person name="Yuan J."/>
            <person name="Li L."/>
        </authorList>
    </citation>
    <scope>NUCLEOTIDE SEQUENCE</scope>
    <source>
        <strain evidence="1">5MLIR</strain>
        <plasmid evidence="1">unnamed1</plasmid>
    </source>
</reference>
<protein>
    <submittedName>
        <fullName evidence="1">Protein TraD</fullName>
    </submittedName>
</protein>
<dbReference type="Proteomes" id="UP001162800">
    <property type="component" value="Plasmid unnamed1"/>
</dbReference>
<sequence>MTQYKKPLSFEPTGRTADELRAIVREKFLDALTPGFCVEFDPEEAEFAGAFVEDALSLEDVLASAVDMKDAKP</sequence>
<geneLocation type="plasmid" evidence="1 2">
    <name>unnamed1</name>
</geneLocation>
<accession>A0ABY6GFL9</accession>
<proteinExistence type="predicted"/>
<dbReference type="EMBL" id="CP106882">
    <property type="protein sequence ID" value="UYG53892.1"/>
    <property type="molecule type" value="Genomic_DNA"/>
</dbReference>
<keyword evidence="1" id="KW-0614">Plasmid</keyword>
<name>A0ABY6GFL9_9BURK</name>
<organism evidence="1 2">
    <name type="scientific">Comamonas endophytica</name>
    <dbReference type="NCBI Taxonomy" id="2949090"/>
    <lineage>
        <taxon>Bacteria</taxon>
        <taxon>Pseudomonadati</taxon>
        <taxon>Pseudomonadota</taxon>
        <taxon>Betaproteobacteria</taxon>
        <taxon>Burkholderiales</taxon>
        <taxon>Comamonadaceae</taxon>
        <taxon>Comamonas</taxon>
    </lineage>
</organism>
<evidence type="ECO:0000313" key="1">
    <source>
        <dbReference type="EMBL" id="UYG53892.1"/>
    </source>
</evidence>
<evidence type="ECO:0000313" key="2">
    <source>
        <dbReference type="Proteomes" id="UP001162800"/>
    </source>
</evidence>